<evidence type="ECO:0000313" key="2">
    <source>
        <dbReference type="EMBL" id="ACU20101.1"/>
    </source>
</evidence>
<proteinExistence type="evidence at transcript level"/>
<dbReference type="EMBL" id="BT095869">
    <property type="protein sequence ID" value="ACU20101.1"/>
    <property type="molecule type" value="mRNA"/>
</dbReference>
<dbReference type="AlphaFoldDB" id="C6TE49"/>
<protein>
    <submittedName>
        <fullName evidence="2">Uncharacterized protein</fullName>
    </submittedName>
</protein>
<feature type="transmembrane region" description="Helical" evidence="1">
    <location>
        <begin position="233"/>
        <end position="251"/>
    </location>
</feature>
<organism evidence="2">
    <name type="scientific">Glycine max</name>
    <name type="common">Soybean</name>
    <name type="synonym">Glycine hispida</name>
    <dbReference type="NCBI Taxonomy" id="3847"/>
    <lineage>
        <taxon>Eukaryota</taxon>
        <taxon>Viridiplantae</taxon>
        <taxon>Streptophyta</taxon>
        <taxon>Embryophyta</taxon>
        <taxon>Tracheophyta</taxon>
        <taxon>Spermatophyta</taxon>
        <taxon>Magnoliopsida</taxon>
        <taxon>eudicotyledons</taxon>
        <taxon>Gunneridae</taxon>
        <taxon>Pentapetalae</taxon>
        <taxon>rosids</taxon>
        <taxon>fabids</taxon>
        <taxon>Fabales</taxon>
        <taxon>Fabaceae</taxon>
        <taxon>Papilionoideae</taxon>
        <taxon>50 kb inversion clade</taxon>
        <taxon>NPAAA clade</taxon>
        <taxon>indigoferoid/millettioid clade</taxon>
        <taxon>Phaseoleae</taxon>
        <taxon>Glycine</taxon>
        <taxon>Glycine subgen. Soja</taxon>
    </lineage>
</organism>
<sequence length="252" mass="28680">MRGIDTGILFMPLVTRFRKLNIRYKNLFIQVARHLCLGRVWMKENEMSLRRFFREYRFSLNVLAETMKVCKLIVQAIYMFHLGGGSSEAALEKSRGHRRAASADADIGTWKITVSDDVQQSSSSNGSSGPTPMHKVASLSGFFGSMETISKFKWPKNGYRKLKAVNPCEEEDKALLPPAGLNGGIEAYYERSKSSLGNCNECYDKQLHGWYGALHRQLQRSQYQMQYNRPVQIAVWAVILLCFIVLIAFCTM</sequence>
<reference evidence="2" key="1">
    <citation type="submission" date="2009-08" db="EMBL/GenBank/DDBJ databases">
        <authorList>
            <person name="Cheung F."/>
            <person name="Xiao Y."/>
            <person name="Chan A."/>
            <person name="Moskal W."/>
            <person name="Town C.D."/>
        </authorList>
    </citation>
    <scope>NUCLEOTIDE SEQUENCE</scope>
</reference>
<dbReference type="ExpressionAtlas" id="C6TE49">
    <property type="expression patterns" value="baseline and differential"/>
</dbReference>
<evidence type="ECO:0000256" key="1">
    <source>
        <dbReference type="SAM" id="Phobius"/>
    </source>
</evidence>
<name>C6TE49_SOYBN</name>
<keyword evidence="1" id="KW-0812">Transmembrane</keyword>
<keyword evidence="1" id="KW-0472">Membrane</keyword>
<dbReference type="PANTHER" id="PTHR34949:SF12">
    <property type="entry name" value="SYNTAXIN 6, AMINO-TERMINAL PROTEIN"/>
    <property type="match status" value="1"/>
</dbReference>
<keyword evidence="1" id="KW-1133">Transmembrane helix</keyword>
<accession>C6TE49</accession>
<dbReference type="PANTHER" id="PTHR34949">
    <property type="entry name" value="OS05G0443700 PROTEIN"/>
    <property type="match status" value="1"/>
</dbReference>